<name>X1AQI3_9ZZZZ</name>
<dbReference type="InterPro" id="IPR002477">
    <property type="entry name" value="Peptidoglycan-bd-like"/>
</dbReference>
<protein>
    <recommendedName>
        <fullName evidence="1">Peptidoglycan binding-like domain-containing protein</fullName>
    </recommendedName>
</protein>
<comment type="caution">
    <text evidence="2">The sequence shown here is derived from an EMBL/GenBank/DDBJ whole genome shotgun (WGS) entry which is preliminary data.</text>
</comment>
<dbReference type="Gene3D" id="1.10.101.10">
    <property type="entry name" value="PGBD-like superfamily/PGBD"/>
    <property type="match status" value="1"/>
</dbReference>
<proteinExistence type="predicted"/>
<dbReference type="InterPro" id="IPR036365">
    <property type="entry name" value="PGBD-like_sf"/>
</dbReference>
<feature type="non-terminal residue" evidence="2">
    <location>
        <position position="1"/>
    </location>
</feature>
<dbReference type="EMBL" id="BART01000744">
    <property type="protein sequence ID" value="GAG74548.1"/>
    <property type="molecule type" value="Genomic_DNA"/>
</dbReference>
<dbReference type="AlphaFoldDB" id="X1AQI3"/>
<reference evidence="2" key="1">
    <citation type="journal article" date="2014" name="Front. Microbiol.">
        <title>High frequency of phylogenetically diverse reductive dehalogenase-homologous genes in deep subseafloor sedimentary metagenomes.</title>
        <authorList>
            <person name="Kawai M."/>
            <person name="Futagami T."/>
            <person name="Toyoda A."/>
            <person name="Takaki Y."/>
            <person name="Nishi S."/>
            <person name="Hori S."/>
            <person name="Arai W."/>
            <person name="Tsubouchi T."/>
            <person name="Morono Y."/>
            <person name="Uchiyama I."/>
            <person name="Ito T."/>
            <person name="Fujiyama A."/>
            <person name="Inagaki F."/>
            <person name="Takami H."/>
        </authorList>
    </citation>
    <scope>NUCLEOTIDE SEQUENCE</scope>
    <source>
        <strain evidence="2">Expedition CK06-06</strain>
    </source>
</reference>
<accession>X1AQI3</accession>
<dbReference type="SUPFAM" id="SSF47090">
    <property type="entry name" value="PGBD-like"/>
    <property type="match status" value="1"/>
</dbReference>
<dbReference type="InterPro" id="IPR036366">
    <property type="entry name" value="PGBDSf"/>
</dbReference>
<dbReference type="Pfam" id="PF01471">
    <property type="entry name" value="PG_binding_1"/>
    <property type="match status" value="1"/>
</dbReference>
<evidence type="ECO:0000259" key="1">
    <source>
        <dbReference type="Pfam" id="PF01471"/>
    </source>
</evidence>
<feature type="domain" description="Peptidoglycan binding-like" evidence="1">
    <location>
        <begin position="288"/>
        <end position="345"/>
    </location>
</feature>
<gene>
    <name evidence="2" type="ORF">S01H4_03142</name>
</gene>
<organism evidence="2">
    <name type="scientific">marine sediment metagenome</name>
    <dbReference type="NCBI Taxonomy" id="412755"/>
    <lineage>
        <taxon>unclassified sequences</taxon>
        <taxon>metagenomes</taxon>
        <taxon>ecological metagenomes</taxon>
    </lineage>
</organism>
<sequence>GNIANAKIYRIGYAEWKADPTNWFYRFFYGQKTDRAKLRGLIYNYRTYNEEFSDINDYDLIALSINFDIYPDDFNVFVTNAINKLYFTFPVFKNKEVIILAGNEVFEKRKSAEKVVQTTWDTAQGIRNSIKPDLPICCWNEKIYTNDEIKAFDKLLNDNIIKQVCRYIGYQSLNSYYHIVAIKKIQELGYEPINVELGTNNSGFDETKIMFNNDRETKVQKVFIMCPYISKELANYNENFKNYALSINGIYKDKFRLIEYIQQFKTKEEIIIGDDDMKLYLLKKGVKGNFVRWLQEILEVEYGYENDEDKHGEFGDLTENQVKAFQHANNLKVDGLVGKDTTIALYENSEDSKSWFKKLHIYRAFEK</sequence>
<evidence type="ECO:0000313" key="2">
    <source>
        <dbReference type="EMBL" id="GAG74548.1"/>
    </source>
</evidence>